<dbReference type="AlphaFoldDB" id="A0A812PKJ4"/>
<proteinExistence type="inferred from homology"/>
<dbReference type="EMBL" id="CAJNDS010002147">
    <property type="protein sequence ID" value="CAE7351345.1"/>
    <property type="molecule type" value="Genomic_DNA"/>
</dbReference>
<feature type="signal peptide" evidence="6">
    <location>
        <begin position="1"/>
        <end position="20"/>
    </location>
</feature>
<dbReference type="GO" id="GO:0046872">
    <property type="term" value="F:metal ion binding"/>
    <property type="evidence" value="ECO:0007669"/>
    <property type="project" value="UniProtKB-UniRule"/>
</dbReference>
<dbReference type="InterPro" id="IPR036400">
    <property type="entry name" value="Cyt_B5-like_heme/steroid_sf"/>
</dbReference>
<dbReference type="Proteomes" id="UP000604046">
    <property type="component" value="Unassembled WGS sequence"/>
</dbReference>
<sequence>MLAGLLVTVFCGSSVHLSMSKPAIVEDPKQVPSSSRSSLEFTSEEVARHNSQTDLWGVVDGYVLDLTGFVNDHPGGLDKIMQIPRERSFSFARGPNAHFGATASAFAEACVEFESKGRPEGFEYTFENSRKNGGLDNAGSTTGRASGPVGSIKFLGKIVTS</sequence>
<dbReference type="SUPFAM" id="SSF55856">
    <property type="entry name" value="Cytochrome b5-like heme/steroid binding domain"/>
    <property type="match status" value="1"/>
</dbReference>
<accession>A0A812PKJ4</accession>
<keyword evidence="1 5" id="KW-0349">Heme</keyword>
<dbReference type="GO" id="GO:0020037">
    <property type="term" value="F:heme binding"/>
    <property type="evidence" value="ECO:0007669"/>
    <property type="project" value="UniProtKB-UniRule"/>
</dbReference>
<keyword evidence="6" id="KW-0732">Signal</keyword>
<dbReference type="Pfam" id="PF00173">
    <property type="entry name" value="Cyt-b5"/>
    <property type="match status" value="1"/>
</dbReference>
<evidence type="ECO:0000256" key="4">
    <source>
        <dbReference type="ARBA" id="ARBA00038168"/>
    </source>
</evidence>
<keyword evidence="9" id="KW-1185">Reference proteome</keyword>
<dbReference type="InterPro" id="IPR001199">
    <property type="entry name" value="Cyt_B5-like_heme/steroid-bd"/>
</dbReference>
<dbReference type="PROSITE" id="PS50255">
    <property type="entry name" value="CYTOCHROME_B5_2"/>
    <property type="match status" value="1"/>
</dbReference>
<gene>
    <name evidence="8" type="primary">NAR-7</name>
    <name evidence="8" type="ORF">SNAT2548_LOCUS18532</name>
</gene>
<evidence type="ECO:0000256" key="5">
    <source>
        <dbReference type="RuleBase" id="RU362121"/>
    </source>
</evidence>
<evidence type="ECO:0000259" key="7">
    <source>
        <dbReference type="PROSITE" id="PS50255"/>
    </source>
</evidence>
<name>A0A812PKJ4_9DINO</name>
<feature type="chain" id="PRO_5033065979" evidence="6">
    <location>
        <begin position="21"/>
        <end position="161"/>
    </location>
</feature>
<comment type="similarity">
    <text evidence="4 5">Belongs to the cytochrome b5 family.</text>
</comment>
<dbReference type="InterPro" id="IPR018506">
    <property type="entry name" value="Cyt_B5_heme-BS"/>
</dbReference>
<evidence type="ECO:0000256" key="6">
    <source>
        <dbReference type="SAM" id="SignalP"/>
    </source>
</evidence>
<dbReference type="PANTHER" id="PTHR19359">
    <property type="entry name" value="CYTOCHROME B5"/>
    <property type="match status" value="1"/>
</dbReference>
<evidence type="ECO:0000256" key="1">
    <source>
        <dbReference type="ARBA" id="ARBA00022617"/>
    </source>
</evidence>
<comment type="caution">
    <text evidence="8">The sequence shown here is derived from an EMBL/GenBank/DDBJ whole genome shotgun (WGS) entry which is preliminary data.</text>
</comment>
<reference evidence="8" key="1">
    <citation type="submission" date="2021-02" db="EMBL/GenBank/DDBJ databases">
        <authorList>
            <person name="Dougan E. K."/>
            <person name="Rhodes N."/>
            <person name="Thang M."/>
            <person name="Chan C."/>
        </authorList>
    </citation>
    <scope>NUCLEOTIDE SEQUENCE</scope>
</reference>
<protein>
    <submittedName>
        <fullName evidence="8">NAR-7 protein</fullName>
    </submittedName>
</protein>
<dbReference type="PROSITE" id="PS00191">
    <property type="entry name" value="CYTOCHROME_B5_1"/>
    <property type="match status" value="1"/>
</dbReference>
<keyword evidence="3 5" id="KW-0408">Iron</keyword>
<evidence type="ECO:0000256" key="2">
    <source>
        <dbReference type="ARBA" id="ARBA00022723"/>
    </source>
</evidence>
<evidence type="ECO:0000313" key="9">
    <source>
        <dbReference type="Proteomes" id="UP000604046"/>
    </source>
</evidence>
<dbReference type="GO" id="GO:0016020">
    <property type="term" value="C:membrane"/>
    <property type="evidence" value="ECO:0007669"/>
    <property type="project" value="TreeGrafter"/>
</dbReference>
<evidence type="ECO:0000256" key="3">
    <source>
        <dbReference type="ARBA" id="ARBA00023004"/>
    </source>
</evidence>
<dbReference type="Gene3D" id="3.10.120.10">
    <property type="entry name" value="Cytochrome b5-like heme/steroid binding domain"/>
    <property type="match status" value="1"/>
</dbReference>
<dbReference type="OrthoDB" id="434771at2759"/>
<organism evidence="8 9">
    <name type="scientific">Symbiodinium natans</name>
    <dbReference type="NCBI Taxonomy" id="878477"/>
    <lineage>
        <taxon>Eukaryota</taxon>
        <taxon>Sar</taxon>
        <taxon>Alveolata</taxon>
        <taxon>Dinophyceae</taxon>
        <taxon>Suessiales</taxon>
        <taxon>Symbiodiniaceae</taxon>
        <taxon>Symbiodinium</taxon>
    </lineage>
</organism>
<keyword evidence="2 5" id="KW-0479">Metal-binding</keyword>
<feature type="domain" description="Cytochrome b5 heme-binding" evidence="7">
    <location>
        <begin position="38"/>
        <end position="82"/>
    </location>
</feature>
<dbReference type="InterPro" id="IPR050668">
    <property type="entry name" value="Cytochrome_b5"/>
</dbReference>
<evidence type="ECO:0000313" key="8">
    <source>
        <dbReference type="EMBL" id="CAE7351345.1"/>
    </source>
</evidence>
<dbReference type="SMART" id="SM01117">
    <property type="entry name" value="Cyt-b5"/>
    <property type="match status" value="1"/>
</dbReference>